<dbReference type="InterPro" id="IPR027417">
    <property type="entry name" value="P-loop_NTPase"/>
</dbReference>
<dbReference type="Proteomes" id="UP000062255">
    <property type="component" value="Chromosome"/>
</dbReference>
<dbReference type="PATRIC" id="fig|134601.6.peg.2316"/>
<dbReference type="Gene3D" id="3.40.50.300">
    <property type="entry name" value="P-loop containing nucleotide triphosphate hydrolases"/>
    <property type="match status" value="1"/>
</dbReference>
<dbReference type="Pfam" id="PF13469">
    <property type="entry name" value="Sulfotransfer_3"/>
    <property type="match status" value="1"/>
</dbReference>
<dbReference type="PANTHER" id="PTHR36451">
    <property type="entry name" value="PAPS-DEPENDENT SULFOTRANSFERASE STF3"/>
    <property type="match status" value="1"/>
</dbReference>
<dbReference type="GO" id="GO:0016740">
    <property type="term" value="F:transferase activity"/>
    <property type="evidence" value="ECO:0007669"/>
    <property type="project" value="UniProtKB-KW"/>
</dbReference>
<gene>
    <name evidence="1" type="ORF">AFA91_11120</name>
</gene>
<dbReference type="STRING" id="134601.AFA91_11120"/>
<dbReference type="EMBL" id="CP012150">
    <property type="protein sequence ID" value="AKS32332.1"/>
    <property type="molecule type" value="Genomic_DNA"/>
</dbReference>
<name>A0A0K0X4M2_MYCGD</name>
<reference evidence="1 2" key="1">
    <citation type="submission" date="2015-07" db="EMBL/GenBank/DDBJ databases">
        <title>Complete genome sequence of Mycobacterium goodii X7B, a facultative thermophilic biodesulfurizing bacterium.</title>
        <authorList>
            <person name="Yu B."/>
            <person name="Li F."/>
            <person name="Xu P."/>
        </authorList>
    </citation>
    <scope>NUCLEOTIDE SEQUENCE [LARGE SCALE GENOMIC DNA]</scope>
    <source>
        <strain evidence="1 2">X7B</strain>
    </source>
</reference>
<accession>A0A0K0X4M2</accession>
<dbReference type="SUPFAM" id="SSF52540">
    <property type="entry name" value="P-loop containing nucleoside triphosphate hydrolases"/>
    <property type="match status" value="1"/>
</dbReference>
<evidence type="ECO:0000313" key="1">
    <source>
        <dbReference type="EMBL" id="AKS32332.1"/>
    </source>
</evidence>
<dbReference type="AlphaFoldDB" id="A0A0K0X4M2"/>
<sequence length="381" mass="43208">MNLRTNVGTVEDLYASATRATGFDDFGPDDDNYREALGVLLESYQRDADLTELGSKMSRFFLRNALVARLLSEASWKQYPQYADVQIERPIFVTGLPRTGTTVLHRLLTADPAHQGLQMWLAEFPQPRPPRETWPDNPVYQQLAAQFSRHHEENPDYTGLHFMTADEVEECWQLLRQSLHSVSYETLAHLPTYAHWLAQQDWTKPYQRHRRNLQLIGLNDAEKRWVLKNPSHLFALDALFATYPDALVIQCHRPAETIMASMCSLAAHTTAGWSDTFVGARIGADAMDTWARGLEAFEAERAHHDPAQFLDVDYADFIADPLATVESVYRHFGLPYTDAARTAVAEVYAASRRGPRAPKHTYALADYGLTVEAVRERFAGL</sequence>
<dbReference type="PANTHER" id="PTHR36451:SF1">
    <property type="entry name" value="OMEGA-HYDROXY-BETA-DIHYDROMENAQUINONE-9 SULFOTRANSFERASE STF3"/>
    <property type="match status" value="1"/>
</dbReference>
<organism evidence="1 2">
    <name type="scientific">Mycolicibacterium goodii</name>
    <name type="common">Mycobacterium goodii</name>
    <dbReference type="NCBI Taxonomy" id="134601"/>
    <lineage>
        <taxon>Bacteria</taxon>
        <taxon>Bacillati</taxon>
        <taxon>Actinomycetota</taxon>
        <taxon>Actinomycetes</taxon>
        <taxon>Mycobacteriales</taxon>
        <taxon>Mycobacteriaceae</taxon>
        <taxon>Mycolicibacterium</taxon>
    </lineage>
</organism>
<evidence type="ECO:0000313" key="2">
    <source>
        <dbReference type="Proteomes" id="UP000062255"/>
    </source>
</evidence>
<dbReference type="RefSeq" id="WP_049744759.1">
    <property type="nucleotide sequence ID" value="NZ_CP012150.1"/>
</dbReference>
<protein>
    <submittedName>
        <fullName evidence="1">Sulfotransferase</fullName>
    </submittedName>
</protein>
<keyword evidence="1" id="KW-0808">Transferase</keyword>
<dbReference type="InterPro" id="IPR052736">
    <property type="entry name" value="Stf3_sulfotransferase"/>
</dbReference>
<dbReference type="KEGG" id="mgo:AFA91_11120"/>
<dbReference type="OrthoDB" id="9777890at2"/>
<proteinExistence type="predicted"/>